<dbReference type="SUPFAM" id="SSF51161">
    <property type="entry name" value="Trimeric LpxA-like enzymes"/>
    <property type="match status" value="1"/>
</dbReference>
<name>A0A7L7L427_9BACT</name>
<dbReference type="EMBL" id="CP055153">
    <property type="protein sequence ID" value="QMU27568.1"/>
    <property type="molecule type" value="Genomic_DNA"/>
</dbReference>
<proteinExistence type="inferred from homology"/>
<reference evidence="5 6" key="2">
    <citation type="submission" date="2020-08" db="EMBL/GenBank/DDBJ databases">
        <title>Adhaeribacter dokdonensis sp. nov., isolated from the rhizosphere of Elymus tsukushiensis, a plant native to the Dokdo Islands, Republic of Korea.</title>
        <authorList>
            <person name="Ghim S.Y."/>
        </authorList>
    </citation>
    <scope>NUCLEOTIDE SEQUENCE [LARGE SCALE GENOMIC DNA]</scope>
    <source>
        <strain evidence="5 6">KUDC8001</strain>
    </source>
</reference>
<evidence type="ECO:0000313" key="6">
    <source>
        <dbReference type="Proteomes" id="UP000514509"/>
    </source>
</evidence>
<accession>A0A7L7L427</accession>
<dbReference type="PANTHER" id="PTHR43300">
    <property type="entry name" value="ACETYLTRANSFERASE"/>
    <property type="match status" value="1"/>
</dbReference>
<dbReference type="PANTHER" id="PTHR43300:SF11">
    <property type="entry name" value="ACETYLTRANSFERASE RV3034C-RELATED"/>
    <property type="match status" value="1"/>
</dbReference>
<evidence type="ECO:0000256" key="2">
    <source>
        <dbReference type="ARBA" id="ARBA00022679"/>
    </source>
</evidence>
<comment type="similarity">
    <text evidence="1">Belongs to the transferase hexapeptide repeat family.</text>
</comment>
<dbReference type="PROSITE" id="PS00101">
    <property type="entry name" value="HEXAPEP_TRANSFERASES"/>
    <property type="match status" value="1"/>
</dbReference>
<evidence type="ECO:0000256" key="1">
    <source>
        <dbReference type="ARBA" id="ARBA00007274"/>
    </source>
</evidence>
<dbReference type="InterPro" id="IPR050179">
    <property type="entry name" value="Trans_hexapeptide_repeat"/>
</dbReference>
<dbReference type="InterPro" id="IPR001451">
    <property type="entry name" value="Hexapep"/>
</dbReference>
<keyword evidence="3" id="KW-0677">Repeat</keyword>
<keyword evidence="6" id="KW-1185">Reference proteome</keyword>
<dbReference type="CDD" id="cd03349">
    <property type="entry name" value="LbH_XAT"/>
    <property type="match status" value="1"/>
</dbReference>
<evidence type="ECO:0000256" key="4">
    <source>
        <dbReference type="ARBA" id="ARBA00023315"/>
    </source>
</evidence>
<dbReference type="AlphaFoldDB" id="A0A7L7L427"/>
<dbReference type="Pfam" id="PF00132">
    <property type="entry name" value="Hexapep"/>
    <property type="match status" value="1"/>
</dbReference>
<keyword evidence="4" id="KW-0012">Acyltransferase</keyword>
<evidence type="ECO:0000313" key="5">
    <source>
        <dbReference type="EMBL" id="QMU27568.1"/>
    </source>
</evidence>
<protein>
    <submittedName>
        <fullName evidence="5">CatB-related O-acetyltransferase</fullName>
    </submittedName>
</protein>
<dbReference type="KEGG" id="add:HUW48_05715"/>
<dbReference type="Proteomes" id="UP000514509">
    <property type="component" value="Chromosome"/>
</dbReference>
<reference evidence="5 6" key="1">
    <citation type="submission" date="2020-06" db="EMBL/GenBank/DDBJ databases">
        <authorList>
            <person name="Hwang Y.J."/>
        </authorList>
    </citation>
    <scope>NUCLEOTIDE SEQUENCE [LARGE SCALE GENOMIC DNA]</scope>
    <source>
        <strain evidence="5 6">KUDC8001</strain>
    </source>
</reference>
<dbReference type="RefSeq" id="WP_182414763.1">
    <property type="nucleotide sequence ID" value="NZ_CP055153.1"/>
</dbReference>
<dbReference type="InterPro" id="IPR011004">
    <property type="entry name" value="Trimer_LpxA-like_sf"/>
</dbReference>
<gene>
    <name evidence="5" type="ORF">HUW48_05715</name>
</gene>
<evidence type="ECO:0000256" key="3">
    <source>
        <dbReference type="ARBA" id="ARBA00022737"/>
    </source>
</evidence>
<dbReference type="Gene3D" id="2.160.10.10">
    <property type="entry name" value="Hexapeptide repeat proteins"/>
    <property type="match status" value="1"/>
</dbReference>
<organism evidence="5 6">
    <name type="scientific">Adhaeribacter radiodurans</name>
    <dbReference type="NCBI Taxonomy" id="2745197"/>
    <lineage>
        <taxon>Bacteria</taxon>
        <taxon>Pseudomonadati</taxon>
        <taxon>Bacteroidota</taxon>
        <taxon>Cytophagia</taxon>
        <taxon>Cytophagales</taxon>
        <taxon>Hymenobacteraceae</taxon>
        <taxon>Adhaeribacter</taxon>
    </lineage>
</organism>
<sequence length="211" mass="23656">MIKFFKKTFDWFNAKWIGGKIHITSNVQQSVLGANVRISKYSYCYNSQIGSYTYFSGYNLIVNSNIGKFCSIGLFVSICPGKHPTSTFVSTSPVFYSLHKPTFSSFQAFNESGGVEIGHDVWIGSNSIILDDVKIGHGAIVAAGSVVNRDVEPYAIVGGVPAKLIKKRFSDETIDKLLNSKWWEQSDDWLRDNCQSMQNIDKFLRLIQNSN</sequence>
<dbReference type="GO" id="GO:0016746">
    <property type="term" value="F:acyltransferase activity"/>
    <property type="evidence" value="ECO:0007669"/>
    <property type="project" value="UniProtKB-KW"/>
</dbReference>
<keyword evidence="2 5" id="KW-0808">Transferase</keyword>
<dbReference type="InterPro" id="IPR018357">
    <property type="entry name" value="Hexapep_transf_CS"/>
</dbReference>